<dbReference type="PANTHER" id="PTHR46438">
    <property type="entry name" value="ALPHA/BETA-HYDROLASES SUPERFAMILY PROTEIN"/>
    <property type="match status" value="1"/>
</dbReference>
<feature type="domain" description="AB hydrolase-1" evidence="1">
    <location>
        <begin position="24"/>
        <end position="252"/>
    </location>
</feature>
<dbReference type="InterPro" id="IPR029058">
    <property type="entry name" value="AB_hydrolase_fold"/>
</dbReference>
<accession>A0ABS5HDF1</accession>
<proteinExistence type="predicted"/>
<dbReference type="GO" id="GO:0016787">
    <property type="term" value="F:hydrolase activity"/>
    <property type="evidence" value="ECO:0007669"/>
    <property type="project" value="UniProtKB-KW"/>
</dbReference>
<name>A0ABS5HDF1_9GAMM</name>
<dbReference type="EMBL" id="JAGSSV010000017">
    <property type="protein sequence ID" value="MBR7889673.1"/>
    <property type="molecule type" value="Genomic_DNA"/>
</dbReference>
<dbReference type="Pfam" id="PF00561">
    <property type="entry name" value="Abhydrolase_1"/>
    <property type="match status" value="1"/>
</dbReference>
<keyword evidence="3" id="KW-1185">Reference proteome</keyword>
<sequence length="279" mass="30959">MISKIPQRFKSSQGLAYIKVGTGPSLVLIHGVGLRLDAWIHQIEYLAQTFTVYAVDMPGHGDSDLYPECRNIDQYTDVIASWITSDVETPVVMVGHSMGSMIALNFAIRYSNSCVGVVALNSIFRRSEEAKKAVLKRVSQIKESLSTDDVTAPVKRWFDFPLSSADTENAKLCSEWLSKASLKGYQQAYEVFCFNDGPSNDALSSLTIPALFMTGSGDANSTPKMSEAMADLCPKGSRYIVEHARHMLTLTHHKEINTIIKAFGQHCFDPIEEVSYEYI</sequence>
<dbReference type="RefSeq" id="WP_211537060.1">
    <property type="nucleotide sequence ID" value="NZ_JAGSSV010000017.1"/>
</dbReference>
<reference evidence="3" key="2">
    <citation type="submission" date="2023-07" db="EMBL/GenBank/DDBJ databases">
        <title>Marinomonas vulgaris A79, complete genome.</title>
        <authorList>
            <person name="Ying J.-J."/>
        </authorList>
    </citation>
    <scope>NUCLEOTIDE SEQUENCE [LARGE SCALE GENOMIC DNA]</scope>
    <source>
        <strain evidence="3">A79</strain>
    </source>
</reference>
<evidence type="ECO:0000313" key="3">
    <source>
        <dbReference type="Proteomes" id="UP000679722"/>
    </source>
</evidence>
<evidence type="ECO:0000259" key="1">
    <source>
        <dbReference type="Pfam" id="PF00561"/>
    </source>
</evidence>
<dbReference type="PRINTS" id="PR00111">
    <property type="entry name" value="ABHYDROLASE"/>
</dbReference>
<dbReference type="Gene3D" id="3.40.50.1820">
    <property type="entry name" value="alpha/beta hydrolase"/>
    <property type="match status" value="1"/>
</dbReference>
<gene>
    <name evidence="2" type="ORF">J9B83_12045</name>
</gene>
<dbReference type="Proteomes" id="UP000679722">
    <property type="component" value="Unassembled WGS sequence"/>
</dbReference>
<evidence type="ECO:0000313" key="2">
    <source>
        <dbReference type="EMBL" id="MBR7889673.1"/>
    </source>
</evidence>
<keyword evidence="2" id="KW-0378">Hydrolase</keyword>
<reference evidence="2 3" key="1">
    <citation type="submission" date="2021-04" db="EMBL/GenBank/DDBJ databases">
        <authorList>
            <person name="Sun C."/>
        </authorList>
    </citation>
    <scope>NUCLEOTIDE SEQUENCE [LARGE SCALE GENOMIC DNA]</scope>
    <source>
        <strain evidence="2 3">A79</strain>
    </source>
</reference>
<organism evidence="2 3">
    <name type="scientific">Marinomonas vulgaris</name>
    <dbReference type="NCBI Taxonomy" id="2823372"/>
    <lineage>
        <taxon>Bacteria</taxon>
        <taxon>Pseudomonadati</taxon>
        <taxon>Pseudomonadota</taxon>
        <taxon>Gammaproteobacteria</taxon>
        <taxon>Oceanospirillales</taxon>
        <taxon>Oceanospirillaceae</taxon>
        <taxon>Marinomonas</taxon>
    </lineage>
</organism>
<dbReference type="SUPFAM" id="SSF53474">
    <property type="entry name" value="alpha/beta-Hydrolases"/>
    <property type="match status" value="1"/>
</dbReference>
<protein>
    <submittedName>
        <fullName evidence="2">Alpha/beta hydrolase</fullName>
    </submittedName>
</protein>
<dbReference type="InterPro" id="IPR000073">
    <property type="entry name" value="AB_hydrolase_1"/>
</dbReference>
<comment type="caution">
    <text evidence="2">The sequence shown here is derived from an EMBL/GenBank/DDBJ whole genome shotgun (WGS) entry which is preliminary data.</text>
</comment>